<keyword evidence="2" id="KW-1185">Reference proteome</keyword>
<proteinExistence type="predicted"/>
<organism evidence="1 2">
    <name type="scientific">Clostridium aromativorans</name>
    <dbReference type="NCBI Taxonomy" id="2836848"/>
    <lineage>
        <taxon>Bacteria</taxon>
        <taxon>Bacillati</taxon>
        <taxon>Bacillota</taxon>
        <taxon>Clostridia</taxon>
        <taxon>Eubacteriales</taxon>
        <taxon>Clostridiaceae</taxon>
        <taxon>Clostridium</taxon>
    </lineage>
</organism>
<protein>
    <submittedName>
        <fullName evidence="1">Uncharacterized protein</fullName>
    </submittedName>
</protein>
<evidence type="ECO:0000313" key="2">
    <source>
        <dbReference type="Proteomes" id="UP001165422"/>
    </source>
</evidence>
<dbReference type="EMBL" id="JAJJPB010000033">
    <property type="protein sequence ID" value="MCC9296477.1"/>
    <property type="molecule type" value="Genomic_DNA"/>
</dbReference>
<accession>A0ABS8N9H1</accession>
<comment type="caution">
    <text evidence="1">The sequence shown here is derived from an EMBL/GenBank/DDBJ whole genome shotgun (WGS) entry which is preliminary data.</text>
</comment>
<dbReference type="InterPro" id="IPR027417">
    <property type="entry name" value="P-loop_NTPase"/>
</dbReference>
<sequence>MLNKIDLMSQQELVIVENIIKKNFPEKQLIEISAKENINMNLWLEKIEKTKHKDNFTMDVNYQTYGRAEAYLGWLNTSTELSSSEEFDISAFIRDFIEVLKNKFNNEKLEIAHLKIYGVSNNKYVKVSLTGLSDDINFSGQVPLIDNKANIIINARINVSPRKLENYVISKLNKFSAKKSITPKNIKTECFMPEQPNPKYRMSSEDAKKSLLTRKNIF</sequence>
<evidence type="ECO:0000313" key="1">
    <source>
        <dbReference type="EMBL" id="MCC9296477.1"/>
    </source>
</evidence>
<name>A0ABS8N9H1_9CLOT</name>
<reference evidence="1" key="1">
    <citation type="submission" date="2021-11" db="EMBL/GenBank/DDBJ databases">
        <authorList>
            <person name="Qingchun L."/>
            <person name="Dong Z."/>
            <person name="Zongwei Q."/>
            <person name="Jia Z."/>
            <person name="Duotao L."/>
        </authorList>
    </citation>
    <scope>NUCLEOTIDE SEQUENCE</scope>
    <source>
        <strain evidence="1">WLY-B-L2</strain>
    </source>
</reference>
<gene>
    <name evidence="1" type="ORF">LN736_16650</name>
</gene>
<dbReference type="SUPFAM" id="SSF52540">
    <property type="entry name" value="P-loop containing nucleoside triphosphate hydrolases"/>
    <property type="match status" value="1"/>
</dbReference>
<dbReference type="Proteomes" id="UP001165422">
    <property type="component" value="Unassembled WGS sequence"/>
</dbReference>